<dbReference type="RefSeq" id="WP_089658179.1">
    <property type="nucleotide sequence ID" value="NZ_FNGH01000006.1"/>
</dbReference>
<feature type="domain" description="Protein-PII uridylyltransferase N-terminal" evidence="1">
    <location>
        <begin position="53"/>
        <end position="192"/>
    </location>
</feature>
<dbReference type="STRING" id="48727.SAMN05192555_10684"/>
<evidence type="ECO:0000259" key="2">
    <source>
        <dbReference type="Pfam" id="PF10335"/>
    </source>
</evidence>
<evidence type="ECO:0000313" key="3">
    <source>
        <dbReference type="EMBL" id="SDL68393.1"/>
    </source>
</evidence>
<proteinExistence type="predicted"/>
<accession>A0A1G9M2P8</accession>
<dbReference type="Pfam" id="PF03445">
    <property type="entry name" value="DUF294"/>
    <property type="match status" value="1"/>
</dbReference>
<dbReference type="InterPro" id="IPR005105">
    <property type="entry name" value="GlnD_Uridyltrans_N"/>
</dbReference>
<organism evidence="3 4">
    <name type="scientific">Franzmannia pantelleriensis</name>
    <dbReference type="NCBI Taxonomy" id="48727"/>
    <lineage>
        <taxon>Bacteria</taxon>
        <taxon>Pseudomonadati</taxon>
        <taxon>Pseudomonadota</taxon>
        <taxon>Gammaproteobacteria</taxon>
        <taxon>Oceanospirillales</taxon>
        <taxon>Halomonadaceae</taxon>
        <taxon>Franzmannia</taxon>
    </lineage>
</organism>
<dbReference type="AlphaFoldDB" id="A0A1G9M2P8"/>
<evidence type="ECO:0000259" key="1">
    <source>
        <dbReference type="Pfam" id="PF03445"/>
    </source>
</evidence>
<feature type="domain" description="DUF294" evidence="2">
    <location>
        <begin position="232"/>
        <end position="371"/>
    </location>
</feature>
<keyword evidence="4" id="KW-1185">Reference proteome</keyword>
<protein>
    <submittedName>
        <fullName evidence="3">CBS domain-containing protein</fullName>
    </submittedName>
</protein>
<sequence length="377" mass="41439">MRLLHRASPWRTLFASDAPPDSSDWPPLLAPLADAIAALGPAPSLAAAKAWQPQLVEALQRLDLPAWRISQLLSDHNDWLYRQAIERSLNAMRAAGWGEPPARCCVLTLGSGARHESLLGPDQDNAMILEDYPDSAHTEIDGYFQALGERMTDALDDAGIPLCNGHVMARWPMWRKRLGEWGRQLDIWTAERRVKRVQQANILLDFYPVYGDSALAESLHDVVAALVPRSALFLDEMASLLDETPVALDRLGRLAGDDDGAPHERAINLKRQGLLPLSGAVRLLAMRQGCRVPDTRGRLSELVMAGVLDVPRAAALGDALGRLQGLVLDAQLTSLSAGRSADGWVDTARLDAAQQLLLRHDLQEIRRLIKTAKSMNR</sequence>
<gene>
    <name evidence="3" type="ORF">SAMN05192555_10684</name>
</gene>
<name>A0A1G9M2P8_9GAMM</name>
<dbReference type="Proteomes" id="UP000199107">
    <property type="component" value="Unassembled WGS sequence"/>
</dbReference>
<dbReference type="InterPro" id="IPR018821">
    <property type="entry name" value="DUF294_put_nucleoTrafse_sb-bd"/>
</dbReference>
<dbReference type="CDD" id="cd05401">
    <property type="entry name" value="NT_GlnE_GlnD_like"/>
    <property type="match status" value="1"/>
</dbReference>
<dbReference type="OrthoDB" id="9808528at2"/>
<dbReference type="Pfam" id="PF10335">
    <property type="entry name" value="DUF294_C"/>
    <property type="match status" value="1"/>
</dbReference>
<dbReference type="EMBL" id="FNGH01000006">
    <property type="protein sequence ID" value="SDL68393.1"/>
    <property type="molecule type" value="Genomic_DNA"/>
</dbReference>
<dbReference type="GO" id="GO:0008773">
    <property type="term" value="F:[protein-PII] uridylyltransferase activity"/>
    <property type="evidence" value="ECO:0007669"/>
    <property type="project" value="InterPro"/>
</dbReference>
<evidence type="ECO:0000313" key="4">
    <source>
        <dbReference type="Proteomes" id="UP000199107"/>
    </source>
</evidence>
<reference evidence="4" key="1">
    <citation type="submission" date="2016-10" db="EMBL/GenBank/DDBJ databases">
        <authorList>
            <person name="Varghese N."/>
            <person name="Submissions S."/>
        </authorList>
    </citation>
    <scope>NUCLEOTIDE SEQUENCE [LARGE SCALE GENOMIC DNA]</scope>
    <source>
        <strain evidence="4">AAP</strain>
    </source>
</reference>